<protein>
    <recommendedName>
        <fullName evidence="9">NAD kinase</fullName>
        <ecNumber evidence="9">2.7.1.23</ecNumber>
    </recommendedName>
    <alternativeName>
        <fullName evidence="9">ATP-dependent NAD kinase</fullName>
    </alternativeName>
</protein>
<name>A0A1G6HJ43_9BACI</name>
<dbReference type="Proteomes" id="UP000242949">
    <property type="component" value="Unassembled WGS sequence"/>
</dbReference>
<dbReference type="PANTHER" id="PTHR20275:SF9">
    <property type="entry name" value="NAD KINASE 2"/>
    <property type="match status" value="1"/>
</dbReference>
<dbReference type="NCBIfam" id="NF002902">
    <property type="entry name" value="PRK03501.1"/>
    <property type="match status" value="1"/>
</dbReference>
<evidence type="ECO:0000256" key="9">
    <source>
        <dbReference type="HAMAP-Rule" id="MF_00361"/>
    </source>
</evidence>
<evidence type="ECO:0000256" key="7">
    <source>
        <dbReference type="ARBA" id="ARBA00023027"/>
    </source>
</evidence>
<accession>A0A1G6HJ43</accession>
<dbReference type="OrthoDB" id="9774737at2"/>
<dbReference type="EMBL" id="FMYI01000003">
    <property type="protein sequence ID" value="SDB94347.1"/>
    <property type="molecule type" value="Genomic_DNA"/>
</dbReference>
<keyword evidence="6 9" id="KW-0521">NADP</keyword>
<feature type="binding site" evidence="9">
    <location>
        <position position="185"/>
    </location>
    <ligand>
        <name>NAD(+)</name>
        <dbReference type="ChEBI" id="CHEBI:57540"/>
    </ligand>
</feature>
<evidence type="ECO:0000256" key="5">
    <source>
        <dbReference type="ARBA" id="ARBA00022840"/>
    </source>
</evidence>
<proteinExistence type="inferred from homology"/>
<dbReference type="GO" id="GO:0051287">
    <property type="term" value="F:NAD binding"/>
    <property type="evidence" value="ECO:0007669"/>
    <property type="project" value="UniProtKB-ARBA"/>
</dbReference>
<evidence type="ECO:0000256" key="2">
    <source>
        <dbReference type="ARBA" id="ARBA00022679"/>
    </source>
</evidence>
<dbReference type="EC" id="2.7.1.23" evidence="9"/>
<dbReference type="Gene3D" id="2.60.200.30">
    <property type="entry name" value="Probable inorganic polyphosphate/atp-NAD kinase, domain 2"/>
    <property type="match status" value="1"/>
</dbReference>
<comment type="catalytic activity">
    <reaction evidence="8 9">
        <text>NAD(+) + ATP = ADP + NADP(+) + H(+)</text>
        <dbReference type="Rhea" id="RHEA:18629"/>
        <dbReference type="ChEBI" id="CHEBI:15378"/>
        <dbReference type="ChEBI" id="CHEBI:30616"/>
        <dbReference type="ChEBI" id="CHEBI:57540"/>
        <dbReference type="ChEBI" id="CHEBI:58349"/>
        <dbReference type="ChEBI" id="CHEBI:456216"/>
        <dbReference type="EC" id="2.7.1.23"/>
    </reaction>
</comment>
<feature type="binding site" evidence="9">
    <location>
        <position position="53"/>
    </location>
    <ligand>
        <name>NAD(+)</name>
        <dbReference type="ChEBI" id="CHEBI:57540"/>
    </ligand>
</feature>
<dbReference type="GO" id="GO:0005524">
    <property type="term" value="F:ATP binding"/>
    <property type="evidence" value="ECO:0007669"/>
    <property type="project" value="UniProtKB-KW"/>
</dbReference>
<dbReference type="RefSeq" id="WP_090793933.1">
    <property type="nucleotide sequence ID" value="NZ_FMYI01000003.1"/>
</dbReference>
<evidence type="ECO:0000256" key="3">
    <source>
        <dbReference type="ARBA" id="ARBA00022741"/>
    </source>
</evidence>
<dbReference type="STRING" id="1612202.SAMN05421734_10354"/>
<feature type="binding site" evidence="9">
    <location>
        <position position="150"/>
    </location>
    <ligand>
        <name>NAD(+)</name>
        <dbReference type="ChEBI" id="CHEBI:57540"/>
    </ligand>
</feature>
<dbReference type="InterPro" id="IPR016064">
    <property type="entry name" value="NAD/diacylglycerol_kinase_sf"/>
</dbReference>
<evidence type="ECO:0000313" key="11">
    <source>
        <dbReference type="Proteomes" id="UP000242949"/>
    </source>
</evidence>
<evidence type="ECO:0000256" key="6">
    <source>
        <dbReference type="ARBA" id="ARBA00022857"/>
    </source>
</evidence>
<dbReference type="GO" id="GO:0006741">
    <property type="term" value="P:NADP+ biosynthetic process"/>
    <property type="evidence" value="ECO:0007669"/>
    <property type="project" value="UniProtKB-UniRule"/>
</dbReference>
<dbReference type="InterPro" id="IPR017438">
    <property type="entry name" value="ATP-NAD_kinase_N"/>
</dbReference>
<feature type="active site" description="Proton acceptor" evidence="9">
    <location>
        <position position="48"/>
    </location>
</feature>
<dbReference type="HAMAP" id="MF_00361">
    <property type="entry name" value="NAD_kinase"/>
    <property type="match status" value="1"/>
</dbReference>
<organism evidence="10 11">
    <name type="scientific">Pelagirhabdus alkalitolerans</name>
    <dbReference type="NCBI Taxonomy" id="1612202"/>
    <lineage>
        <taxon>Bacteria</taxon>
        <taxon>Bacillati</taxon>
        <taxon>Bacillota</taxon>
        <taxon>Bacilli</taxon>
        <taxon>Bacillales</taxon>
        <taxon>Bacillaceae</taxon>
        <taxon>Pelagirhabdus</taxon>
    </lineage>
</organism>
<keyword evidence="7 9" id="KW-0520">NAD</keyword>
<keyword evidence="5 9" id="KW-0067">ATP-binding</keyword>
<comment type="caution">
    <text evidence="9">Lacks conserved residue(s) required for the propagation of feature annotation.</text>
</comment>
<keyword evidence="11" id="KW-1185">Reference proteome</keyword>
<feature type="binding site" evidence="9">
    <location>
        <begin position="161"/>
        <end position="166"/>
    </location>
    <ligand>
        <name>NAD(+)</name>
        <dbReference type="ChEBI" id="CHEBI:57540"/>
    </ligand>
</feature>
<dbReference type="Pfam" id="PF20143">
    <property type="entry name" value="NAD_kinase_C"/>
    <property type="match status" value="1"/>
</dbReference>
<dbReference type="Gene3D" id="3.40.50.10330">
    <property type="entry name" value="Probable inorganic polyphosphate/atp-NAD kinase, domain 1"/>
    <property type="match status" value="1"/>
</dbReference>
<comment type="function">
    <text evidence="9">Involved in the regulation of the intracellular balance of NAD and NADP, and is a key enzyme in the biosynthesis of NADP. Catalyzes specifically the phosphorylation on 2'-hydroxyl of the adenosine moiety of NAD to yield NADP.</text>
</comment>
<reference evidence="11" key="1">
    <citation type="submission" date="2016-09" db="EMBL/GenBank/DDBJ databases">
        <authorList>
            <person name="Varghese N."/>
            <person name="Submissions S."/>
        </authorList>
    </citation>
    <scope>NUCLEOTIDE SEQUENCE [LARGE SCALE GENOMIC DNA]</scope>
    <source>
        <strain evidence="11">S5</strain>
    </source>
</reference>
<dbReference type="AlphaFoldDB" id="A0A1G6HJ43"/>
<comment type="cofactor">
    <cofactor evidence="9">
        <name>a divalent metal cation</name>
        <dbReference type="ChEBI" id="CHEBI:60240"/>
    </cofactor>
</comment>
<keyword evidence="3 9" id="KW-0547">Nucleotide-binding</keyword>
<comment type="subcellular location">
    <subcellularLocation>
        <location evidence="9">Cytoplasm</location>
    </subcellularLocation>
</comment>
<keyword evidence="2 9" id="KW-0808">Transferase</keyword>
<feature type="binding site" evidence="9">
    <location>
        <begin position="121"/>
        <end position="122"/>
    </location>
    <ligand>
        <name>NAD(+)</name>
        <dbReference type="ChEBI" id="CHEBI:57540"/>
    </ligand>
</feature>
<evidence type="ECO:0000256" key="4">
    <source>
        <dbReference type="ARBA" id="ARBA00022777"/>
    </source>
</evidence>
<dbReference type="GO" id="GO:0019674">
    <property type="term" value="P:NAD+ metabolic process"/>
    <property type="evidence" value="ECO:0007669"/>
    <property type="project" value="InterPro"/>
</dbReference>
<feature type="binding site" evidence="9">
    <location>
        <position position="148"/>
    </location>
    <ligand>
        <name>NAD(+)</name>
        <dbReference type="ChEBI" id="CHEBI:57540"/>
    </ligand>
</feature>
<dbReference type="GO" id="GO:0046872">
    <property type="term" value="F:metal ion binding"/>
    <property type="evidence" value="ECO:0007669"/>
    <property type="project" value="UniProtKB-UniRule"/>
</dbReference>
<dbReference type="GO" id="GO:0003951">
    <property type="term" value="F:NAD+ kinase activity"/>
    <property type="evidence" value="ECO:0007669"/>
    <property type="project" value="UniProtKB-UniRule"/>
</dbReference>
<keyword evidence="1 9" id="KW-0963">Cytoplasm</keyword>
<evidence type="ECO:0000256" key="8">
    <source>
        <dbReference type="ARBA" id="ARBA00047925"/>
    </source>
</evidence>
<sequence>MNKVYIHEKENENKSILMNQLIQSAEQNQVKLINQPRKADAIVILGNDGDFLHGVRKTNFSSNAVYIGVSENESVGLYSSVPFSRKDDIWKNISNTAYTQKHDVLHLSIDDREDRFYACLNEFSIRSGIIKSIVIDVQIDDSHLEQFHGDGLIVSTPSGSSGYNKSIGGAVVDPKLTSLQISKIAPLTNSRYNVFHSPLVLDHSRKIRFDIIQDGNDHPIIGLDNEAFPISHIRSVELSLVPRALTHFNLPEANYIDQLKDQFLNKK</sequence>
<dbReference type="GO" id="GO:0005737">
    <property type="term" value="C:cytoplasm"/>
    <property type="evidence" value="ECO:0007669"/>
    <property type="project" value="UniProtKB-SubCell"/>
</dbReference>
<dbReference type="PANTHER" id="PTHR20275">
    <property type="entry name" value="NAD KINASE"/>
    <property type="match status" value="1"/>
</dbReference>
<dbReference type="InterPro" id="IPR002504">
    <property type="entry name" value="NADK"/>
</dbReference>
<keyword evidence="4 9" id="KW-0418">Kinase</keyword>
<evidence type="ECO:0000313" key="10">
    <source>
        <dbReference type="EMBL" id="SDB94347.1"/>
    </source>
</evidence>
<dbReference type="InterPro" id="IPR017437">
    <property type="entry name" value="ATP-NAD_kinase_PpnK-typ_C"/>
</dbReference>
<dbReference type="SUPFAM" id="SSF111331">
    <property type="entry name" value="NAD kinase/diacylglycerol kinase-like"/>
    <property type="match status" value="1"/>
</dbReference>
<evidence type="ECO:0000256" key="1">
    <source>
        <dbReference type="ARBA" id="ARBA00022490"/>
    </source>
</evidence>
<feature type="binding site" evidence="9">
    <location>
        <begin position="48"/>
        <end position="49"/>
    </location>
    <ligand>
        <name>NAD(+)</name>
        <dbReference type="ChEBI" id="CHEBI:57540"/>
    </ligand>
</feature>
<gene>
    <name evidence="9" type="primary">nadK</name>
    <name evidence="10" type="ORF">SAMN05421734_10354</name>
</gene>
<comment type="similarity">
    <text evidence="9">Belongs to the NAD kinase family.</text>
</comment>